<dbReference type="Pfam" id="PF02353">
    <property type="entry name" value="CMAS"/>
    <property type="match status" value="1"/>
</dbReference>
<dbReference type="InterPro" id="IPR029063">
    <property type="entry name" value="SAM-dependent_MTases_sf"/>
</dbReference>
<dbReference type="Proteomes" id="UP000321201">
    <property type="component" value="Unassembled WGS sequence"/>
</dbReference>
<organism evidence="7 8">
    <name type="scientific">Pelomicrobium methylotrophicum</name>
    <dbReference type="NCBI Taxonomy" id="2602750"/>
    <lineage>
        <taxon>Bacteria</taxon>
        <taxon>Pseudomonadati</taxon>
        <taxon>Pseudomonadota</taxon>
        <taxon>Hydrogenophilia</taxon>
        <taxon>Hydrogenophilia incertae sedis</taxon>
        <taxon>Pelomicrobium</taxon>
    </lineage>
</organism>
<dbReference type="InterPro" id="IPR003333">
    <property type="entry name" value="CMAS"/>
</dbReference>
<dbReference type="EMBL" id="VPFL01000014">
    <property type="protein sequence ID" value="TXF11387.1"/>
    <property type="molecule type" value="Genomic_DNA"/>
</dbReference>
<dbReference type="RefSeq" id="WP_147800219.1">
    <property type="nucleotide sequence ID" value="NZ_VPFL01000014.1"/>
</dbReference>
<evidence type="ECO:0000256" key="2">
    <source>
        <dbReference type="ARBA" id="ARBA00022603"/>
    </source>
</evidence>
<evidence type="ECO:0000256" key="1">
    <source>
        <dbReference type="ARBA" id="ARBA00010815"/>
    </source>
</evidence>
<evidence type="ECO:0000256" key="4">
    <source>
        <dbReference type="ARBA" id="ARBA00022691"/>
    </source>
</evidence>
<protein>
    <submittedName>
        <fullName evidence="7">Class I SAM-dependent methyltransferase</fullName>
    </submittedName>
</protein>
<dbReference type="AlphaFoldDB" id="A0A5C7EGL3"/>
<evidence type="ECO:0000256" key="3">
    <source>
        <dbReference type="ARBA" id="ARBA00022679"/>
    </source>
</evidence>
<sequence>MGVLRRVFGSVGARSAIPFRVVFADGSSYENHPGDEPAFVVTFKTSAAERATVLYGHVGFLEAYFDRQVELEGSLKLAIRAGMEGGFERDPGPLVRLRNRWHELRFSNRTLVQAKANARYHYGLGTAFYRLWLDHPYMMYTCAYWKEGTRTLEQAQQNKLEHVCRKLRLAPGERVVDIGCGWGGFLFYAHERYGVTGVGVNTTPEQVEAMREEIARRGLEGKIEAVEADFRQVPGLYDKVCSIGVLEHAGRDQLEEVVRAHATCLKPGGIGVLHFIGHVGRYETEYWIRGHIFPGGWIPALSETLEAMERSGLEILDVENLRRHYALTLDAWAERFDANWERIHALDPKKFDERFRRKWRVYLYSCAEMFRSPHGYTHLFQIVYSKGNTTTYPMSRAFLYRGEAV</sequence>
<evidence type="ECO:0000313" key="8">
    <source>
        <dbReference type="Proteomes" id="UP000321201"/>
    </source>
</evidence>
<comment type="caution">
    <text evidence="7">The sequence shown here is derived from an EMBL/GenBank/DDBJ whole genome shotgun (WGS) entry which is preliminary data.</text>
</comment>
<keyword evidence="3 7" id="KW-0808">Transferase</keyword>
<keyword evidence="4" id="KW-0949">S-adenosyl-L-methionine</keyword>
<dbReference type="PANTHER" id="PTHR43667">
    <property type="entry name" value="CYCLOPROPANE-FATTY-ACYL-PHOSPHOLIPID SYNTHASE"/>
    <property type="match status" value="1"/>
</dbReference>
<dbReference type="Gene3D" id="3.40.50.150">
    <property type="entry name" value="Vaccinia Virus protein VP39"/>
    <property type="match status" value="1"/>
</dbReference>
<reference evidence="7 8" key="1">
    <citation type="submission" date="2019-08" db="EMBL/GenBank/DDBJ databases">
        <title>Pelomicrobium methylotrophicum gen. nov., sp. nov. a moderately thermophilic, facultatively anaerobic, lithoautotrophic and methylotrophic bacterium isolated from a terrestrial mud volcano.</title>
        <authorList>
            <person name="Slobodkina G.B."/>
            <person name="Merkel A.Y."/>
            <person name="Slobodkin A.I."/>
        </authorList>
    </citation>
    <scope>NUCLEOTIDE SEQUENCE [LARGE SCALE GENOMIC DNA]</scope>
    <source>
        <strain evidence="7 8">SM250</strain>
    </source>
</reference>
<proteinExistence type="inferred from homology"/>
<dbReference type="InterPro" id="IPR050723">
    <property type="entry name" value="CFA/CMAS"/>
</dbReference>
<keyword evidence="8" id="KW-1185">Reference proteome</keyword>
<dbReference type="GO" id="GO:0008168">
    <property type="term" value="F:methyltransferase activity"/>
    <property type="evidence" value="ECO:0007669"/>
    <property type="project" value="UniProtKB-KW"/>
</dbReference>
<evidence type="ECO:0000313" key="7">
    <source>
        <dbReference type="EMBL" id="TXF11387.1"/>
    </source>
</evidence>
<dbReference type="CDD" id="cd02440">
    <property type="entry name" value="AdoMet_MTases"/>
    <property type="match status" value="1"/>
</dbReference>
<feature type="active site" evidence="6">
    <location>
        <position position="366"/>
    </location>
</feature>
<gene>
    <name evidence="7" type="ORF">FR698_10850</name>
</gene>
<accession>A0A5C7EGL3</accession>
<name>A0A5C7EGL3_9PROT</name>
<evidence type="ECO:0000256" key="6">
    <source>
        <dbReference type="PIRSR" id="PIRSR003085-1"/>
    </source>
</evidence>
<dbReference type="PIRSF" id="PIRSF003085">
    <property type="entry name" value="CMAS"/>
    <property type="match status" value="1"/>
</dbReference>
<dbReference type="SUPFAM" id="SSF53335">
    <property type="entry name" value="S-adenosyl-L-methionine-dependent methyltransferases"/>
    <property type="match status" value="1"/>
</dbReference>
<keyword evidence="2 7" id="KW-0489">Methyltransferase</keyword>
<dbReference type="InParanoid" id="A0A5C7EGL3"/>
<dbReference type="OrthoDB" id="9782855at2"/>
<dbReference type="GO" id="GO:0032259">
    <property type="term" value="P:methylation"/>
    <property type="evidence" value="ECO:0007669"/>
    <property type="project" value="UniProtKB-KW"/>
</dbReference>
<dbReference type="GO" id="GO:0008610">
    <property type="term" value="P:lipid biosynthetic process"/>
    <property type="evidence" value="ECO:0007669"/>
    <property type="project" value="InterPro"/>
</dbReference>
<dbReference type="PANTHER" id="PTHR43667:SF1">
    <property type="entry name" value="CYCLOPROPANE-FATTY-ACYL-PHOSPHOLIPID SYNTHASE"/>
    <property type="match status" value="1"/>
</dbReference>
<comment type="similarity">
    <text evidence="1">Belongs to the CFA/CMAS family.</text>
</comment>
<keyword evidence="5" id="KW-0443">Lipid metabolism</keyword>
<evidence type="ECO:0000256" key="5">
    <source>
        <dbReference type="ARBA" id="ARBA00023098"/>
    </source>
</evidence>